<proteinExistence type="predicted"/>
<reference evidence="2" key="1">
    <citation type="journal article" date="2023" name="Nat. Plants">
        <title>Single-cell RNA sequencing provides a high-resolution roadmap for understanding the multicellular compartmentation of specialized metabolism.</title>
        <authorList>
            <person name="Sun S."/>
            <person name="Shen X."/>
            <person name="Li Y."/>
            <person name="Li Y."/>
            <person name="Wang S."/>
            <person name="Li R."/>
            <person name="Zhang H."/>
            <person name="Shen G."/>
            <person name="Guo B."/>
            <person name="Wei J."/>
            <person name="Xu J."/>
            <person name="St-Pierre B."/>
            <person name="Chen S."/>
            <person name="Sun C."/>
        </authorList>
    </citation>
    <scope>NUCLEOTIDE SEQUENCE [LARGE SCALE GENOMIC DNA]</scope>
</reference>
<evidence type="ECO:0000313" key="2">
    <source>
        <dbReference type="Proteomes" id="UP001060085"/>
    </source>
</evidence>
<protein>
    <submittedName>
        <fullName evidence="1">Uncharacterized protein</fullName>
    </submittedName>
</protein>
<name>A0ACC0CH10_CATRO</name>
<evidence type="ECO:0000313" key="1">
    <source>
        <dbReference type="EMBL" id="KAI5684244.1"/>
    </source>
</evidence>
<dbReference type="EMBL" id="CM044701">
    <property type="protein sequence ID" value="KAI5684244.1"/>
    <property type="molecule type" value="Genomic_DNA"/>
</dbReference>
<organism evidence="1 2">
    <name type="scientific">Catharanthus roseus</name>
    <name type="common">Madagascar periwinkle</name>
    <name type="synonym">Vinca rosea</name>
    <dbReference type="NCBI Taxonomy" id="4058"/>
    <lineage>
        <taxon>Eukaryota</taxon>
        <taxon>Viridiplantae</taxon>
        <taxon>Streptophyta</taxon>
        <taxon>Embryophyta</taxon>
        <taxon>Tracheophyta</taxon>
        <taxon>Spermatophyta</taxon>
        <taxon>Magnoliopsida</taxon>
        <taxon>eudicotyledons</taxon>
        <taxon>Gunneridae</taxon>
        <taxon>Pentapetalae</taxon>
        <taxon>asterids</taxon>
        <taxon>lamiids</taxon>
        <taxon>Gentianales</taxon>
        <taxon>Apocynaceae</taxon>
        <taxon>Rauvolfioideae</taxon>
        <taxon>Vinceae</taxon>
        <taxon>Catharanthinae</taxon>
        <taxon>Catharanthus</taxon>
    </lineage>
</organism>
<keyword evidence="2" id="KW-1185">Reference proteome</keyword>
<gene>
    <name evidence="1" type="ORF">M9H77_05472</name>
</gene>
<accession>A0ACC0CH10</accession>
<dbReference type="Proteomes" id="UP001060085">
    <property type="component" value="Linkage Group LG01"/>
</dbReference>
<sequence>MMRNGNHLVTHSSPRSISTKIVSSSNESEFNFNAYMLEKRHAINQALDAAVPLKEPLKLVGGTESTVMPVACAIEMILAVWVVCDCLPCMDNHDLCRGKPSTHKSFGEAMTILATYSLSALAFEYITKATKLGVTSANIVRVLSETARLLMEEVADGQAADIFEAQVKSGIGIEQLEYIYLRKIAQAFEGSVVAGAIVGGASQEEINRLRKYGRYTGLLFQIKDDIIDYEKDLFVDKITYSKLIGKEKSMEVIEKLIRKAEDELEGFDPEKAAPLKALLCDIDNW</sequence>
<comment type="caution">
    <text evidence="1">The sequence shown here is derived from an EMBL/GenBank/DDBJ whole genome shotgun (WGS) entry which is preliminary data.</text>
</comment>